<feature type="region of interest" description="Disordered" evidence="6">
    <location>
        <begin position="342"/>
        <end position="437"/>
    </location>
</feature>
<dbReference type="SUPFAM" id="SSF57959">
    <property type="entry name" value="Leucine zipper domain"/>
    <property type="match status" value="1"/>
</dbReference>
<feature type="compositionally biased region" description="Polar residues" evidence="6">
    <location>
        <begin position="50"/>
        <end position="59"/>
    </location>
</feature>
<dbReference type="GO" id="GO:0003677">
    <property type="term" value="F:DNA binding"/>
    <property type="evidence" value="ECO:0007669"/>
    <property type="project" value="UniProtKB-KW"/>
</dbReference>
<feature type="compositionally biased region" description="Polar residues" evidence="6">
    <location>
        <begin position="27"/>
        <end position="38"/>
    </location>
</feature>
<keyword evidence="3" id="KW-0238">DNA-binding</keyword>
<sequence length="737" mass="77210">MGEPSSDAPEGTPSAQTPTMLSIYLERSQTSYSQTSEPEGTPVSRPAASESPQLLTSRQLAAGLAPEAATAGALAEPPTGAPTGTSYAPLAPQSYVLPPASVPAPASISALSSSSLSLSSLPRQPAAGPGHQTVRAQAAAAAPFSPSSSALSLPSTAAEEGYGDPGDPSSSAQARGITAEELASMDPKRAKRLIANRQSAQRSKARKLRHIMQLEDEVQSLQGLTQQQAARIGALQQDNALLSGSNQQLGASNADLQGQLGSYEAYVELCVQELRRLSVLANEPFQLPAIPAPAQAAQQAPAPGFGQPELALQQQLAPQGRLQGPMQYPIQAQQLPAGGVPTQPVGGPRLGAQRQQGPAILSSSFPPGYQPAMGRGGVPGQRPDYLQRQTHRGVMPNQGGPLGLGPAHAQAGPTSDPRPMQPAPQAAEASEEGAAAAADIARITSLPSSGGSAQEAARHALAMADQHRMQASGNYPPQDAGQAAIAAAEARRAAMSTEGRGQPTGPMGPGLQRAMLRTLSSGQEGAAAGRAPAQVPSRRTDPFRMTVPASAFRMEGRSSTDTQEAPQTPSRRQMQQQLPSMPTMPEQQAIVDMAQWGQPVGWPLGPRAQQPYPAVSVSSVGSVMSAFRRLDVQHASDPTGYAITPRTPMTPQQQLRMQSQLPLLQGRYGNLSWDEMMRSLSDPLYGYDAQGVTSYPQGLYPHPSSQISRAAFQMFYNPEQQQQMQPGEEDLGQPPPQ</sequence>
<feature type="compositionally biased region" description="Low complexity" evidence="6">
    <location>
        <begin position="97"/>
        <end position="127"/>
    </location>
</feature>
<evidence type="ECO:0000256" key="2">
    <source>
        <dbReference type="ARBA" id="ARBA00023015"/>
    </source>
</evidence>
<feature type="region of interest" description="Disordered" evidence="6">
    <location>
        <begin position="467"/>
        <end position="575"/>
    </location>
</feature>
<feature type="region of interest" description="Disordered" evidence="6">
    <location>
        <begin position="717"/>
        <end position="737"/>
    </location>
</feature>
<evidence type="ECO:0000313" key="8">
    <source>
        <dbReference type="EMBL" id="CAK0746583.1"/>
    </source>
</evidence>
<dbReference type="InterPro" id="IPR004827">
    <property type="entry name" value="bZIP"/>
</dbReference>
<gene>
    <name evidence="8" type="ORF">CVIRNUC_001703</name>
</gene>
<accession>A0AAV1HU40</accession>
<keyword evidence="9" id="KW-1185">Reference proteome</keyword>
<dbReference type="InterPro" id="IPR046347">
    <property type="entry name" value="bZIP_sf"/>
</dbReference>
<feature type="region of interest" description="Disordered" evidence="6">
    <location>
        <begin position="1"/>
        <end position="189"/>
    </location>
</feature>
<dbReference type="Pfam" id="PF00170">
    <property type="entry name" value="bZIP_1"/>
    <property type="match status" value="1"/>
</dbReference>
<comment type="caution">
    <text evidence="8">The sequence shown here is derived from an EMBL/GenBank/DDBJ whole genome shotgun (WGS) entry which is preliminary data.</text>
</comment>
<dbReference type="SMART" id="SM00338">
    <property type="entry name" value="BRLZ"/>
    <property type="match status" value="1"/>
</dbReference>
<dbReference type="PROSITE" id="PS50217">
    <property type="entry name" value="BZIP"/>
    <property type="match status" value="1"/>
</dbReference>
<evidence type="ECO:0000256" key="3">
    <source>
        <dbReference type="ARBA" id="ARBA00023125"/>
    </source>
</evidence>
<feature type="compositionally biased region" description="Low complexity" evidence="6">
    <location>
        <begin position="423"/>
        <end position="437"/>
    </location>
</feature>
<name>A0AAV1HU40_9CHLO</name>
<dbReference type="InterPro" id="IPR044759">
    <property type="entry name" value="bZIP_RF2"/>
</dbReference>
<evidence type="ECO:0000256" key="4">
    <source>
        <dbReference type="ARBA" id="ARBA00023163"/>
    </source>
</evidence>
<proteinExistence type="predicted"/>
<comment type="subcellular location">
    <subcellularLocation>
        <location evidence="1">Nucleus</location>
    </subcellularLocation>
</comment>
<keyword evidence="4" id="KW-0804">Transcription</keyword>
<dbReference type="CDD" id="cd14703">
    <property type="entry name" value="bZIP_plant_RF2"/>
    <property type="match status" value="1"/>
</dbReference>
<keyword evidence="2" id="KW-0805">Transcription regulation</keyword>
<feature type="compositionally biased region" description="Low complexity" evidence="6">
    <location>
        <begin position="60"/>
        <end position="85"/>
    </location>
</feature>
<dbReference type="EMBL" id="CAUYUE010000002">
    <property type="protein sequence ID" value="CAK0746583.1"/>
    <property type="molecule type" value="Genomic_DNA"/>
</dbReference>
<dbReference type="GO" id="GO:0005634">
    <property type="term" value="C:nucleus"/>
    <property type="evidence" value="ECO:0007669"/>
    <property type="project" value="UniProtKB-SubCell"/>
</dbReference>
<reference evidence="8 9" key="1">
    <citation type="submission" date="2023-10" db="EMBL/GenBank/DDBJ databases">
        <authorList>
            <person name="Maclean D."/>
            <person name="Macfadyen A."/>
        </authorList>
    </citation>
    <scope>NUCLEOTIDE SEQUENCE [LARGE SCALE GENOMIC DNA]</scope>
</reference>
<evidence type="ECO:0000256" key="6">
    <source>
        <dbReference type="SAM" id="MobiDB-lite"/>
    </source>
</evidence>
<feature type="compositionally biased region" description="Polar residues" evidence="6">
    <location>
        <begin position="353"/>
        <end position="365"/>
    </location>
</feature>
<keyword evidence="5" id="KW-0539">Nucleus</keyword>
<organism evidence="8 9">
    <name type="scientific">Coccomyxa viridis</name>
    <dbReference type="NCBI Taxonomy" id="1274662"/>
    <lineage>
        <taxon>Eukaryota</taxon>
        <taxon>Viridiplantae</taxon>
        <taxon>Chlorophyta</taxon>
        <taxon>core chlorophytes</taxon>
        <taxon>Trebouxiophyceae</taxon>
        <taxon>Trebouxiophyceae incertae sedis</taxon>
        <taxon>Coccomyxaceae</taxon>
        <taxon>Coccomyxa</taxon>
    </lineage>
</organism>
<feature type="compositionally biased region" description="Low complexity" evidence="6">
    <location>
        <begin position="136"/>
        <end position="158"/>
    </location>
</feature>
<evidence type="ECO:0000259" key="7">
    <source>
        <dbReference type="PROSITE" id="PS50217"/>
    </source>
</evidence>
<dbReference type="AlphaFoldDB" id="A0AAV1HU40"/>
<evidence type="ECO:0000313" key="9">
    <source>
        <dbReference type="Proteomes" id="UP001314263"/>
    </source>
</evidence>
<feature type="compositionally biased region" description="Polar residues" evidence="6">
    <location>
        <begin position="557"/>
        <end position="575"/>
    </location>
</feature>
<dbReference type="PANTHER" id="PTHR13690">
    <property type="entry name" value="TRANSCRIPTION FACTOR POSF21-RELATED"/>
    <property type="match status" value="1"/>
</dbReference>
<evidence type="ECO:0000256" key="5">
    <source>
        <dbReference type="ARBA" id="ARBA00023242"/>
    </source>
</evidence>
<dbReference type="Gene3D" id="1.20.5.170">
    <property type="match status" value="1"/>
</dbReference>
<dbReference type="Proteomes" id="UP001314263">
    <property type="component" value="Unassembled WGS sequence"/>
</dbReference>
<evidence type="ECO:0000256" key="1">
    <source>
        <dbReference type="ARBA" id="ARBA00004123"/>
    </source>
</evidence>
<protein>
    <recommendedName>
        <fullName evidence="7">BZIP domain-containing protein</fullName>
    </recommendedName>
</protein>
<dbReference type="PANTHER" id="PTHR13690:SF124">
    <property type="entry name" value="TRANSCRIPTION FACTOR RF2A"/>
    <property type="match status" value="1"/>
</dbReference>
<dbReference type="GO" id="GO:0003700">
    <property type="term" value="F:DNA-binding transcription factor activity"/>
    <property type="evidence" value="ECO:0007669"/>
    <property type="project" value="InterPro"/>
</dbReference>
<feature type="domain" description="BZIP" evidence="7">
    <location>
        <begin position="186"/>
        <end position="249"/>
    </location>
</feature>